<name>A0A076EEM9_RHOOP</name>
<evidence type="ECO:0000313" key="3">
    <source>
        <dbReference type="Proteomes" id="UP000028488"/>
    </source>
</evidence>
<gene>
    <name evidence="2" type="ORF">EP51_02460</name>
</gene>
<proteinExistence type="predicted"/>
<accession>A0A076EEM9</accession>
<dbReference type="AlphaFoldDB" id="A0A076EEM9"/>
<dbReference type="eggNOG" id="COG2203">
    <property type="taxonomic scope" value="Bacteria"/>
</dbReference>
<dbReference type="Gene3D" id="1.10.10.2840">
    <property type="entry name" value="PucR C-terminal helix-turn-helix domain"/>
    <property type="match status" value="1"/>
</dbReference>
<dbReference type="InterPro" id="IPR025736">
    <property type="entry name" value="PucR_C-HTH_dom"/>
</dbReference>
<dbReference type="PANTHER" id="PTHR33744:SF17">
    <property type="entry name" value="CONSERVED PROTEIN"/>
    <property type="match status" value="1"/>
</dbReference>
<feature type="domain" description="PucR C-terminal helix-turn-helix" evidence="1">
    <location>
        <begin position="299"/>
        <end position="356"/>
    </location>
</feature>
<dbReference type="RefSeq" id="WP_128638465.1">
    <property type="nucleotide sequence ID" value="NZ_CP008947.1"/>
</dbReference>
<evidence type="ECO:0000259" key="1">
    <source>
        <dbReference type="Pfam" id="PF13556"/>
    </source>
</evidence>
<dbReference type="EMBL" id="CP008947">
    <property type="protein sequence ID" value="AII03533.1"/>
    <property type="molecule type" value="Genomic_DNA"/>
</dbReference>
<sequence>MNLDEVVTEVAERLSASVVLVDRAFSLIAYSTQSPDVDKDRVQSILTRSCPPEARAWYESFGIADTTRPVITPENPDIEASPRICLPARYAGAAYGYLFVLPDENSAVSDGDLTPAMSLAGQAGAQLAHTARGRDDMAVAVADLLEGDRKAFARAITRIEDSGLFPDGGALTVLAVDGLLPAPGTRTLLAPIGSLTAVMVPAVDGAVDPVRSIAECGAGAGALVGVGGSYQGLRAARRSWQQAKLGVRVARHDGSMGPIAYWEELGVYRLSSCGPTGVVADAVLTPSVRALLDHRNVDLLVTAQTYLDQAGDTGATAGVLGIHRQTLYYRLAKIEEITGLDLSVGAQRLELHVGLTLGRFIFEHLGTEEGRNGEQT</sequence>
<dbReference type="InterPro" id="IPR042070">
    <property type="entry name" value="PucR_C-HTH_sf"/>
</dbReference>
<protein>
    <submittedName>
        <fullName evidence="2">PucR family transcriptional regulator</fullName>
    </submittedName>
</protein>
<dbReference type="PANTHER" id="PTHR33744">
    <property type="entry name" value="CARBOHYDRATE DIACID REGULATOR"/>
    <property type="match status" value="1"/>
</dbReference>
<dbReference type="InterPro" id="IPR051448">
    <property type="entry name" value="CdaR-like_regulators"/>
</dbReference>
<dbReference type="Pfam" id="PF13556">
    <property type="entry name" value="HTH_30"/>
    <property type="match status" value="1"/>
</dbReference>
<evidence type="ECO:0000313" key="2">
    <source>
        <dbReference type="EMBL" id="AII03533.1"/>
    </source>
</evidence>
<organism evidence="2 3">
    <name type="scientific">Rhodococcus opacus</name>
    <name type="common">Nocardia opaca</name>
    <dbReference type="NCBI Taxonomy" id="37919"/>
    <lineage>
        <taxon>Bacteria</taxon>
        <taxon>Bacillati</taxon>
        <taxon>Actinomycetota</taxon>
        <taxon>Actinomycetes</taxon>
        <taxon>Mycobacteriales</taxon>
        <taxon>Nocardiaceae</taxon>
        <taxon>Rhodococcus</taxon>
    </lineage>
</organism>
<dbReference type="eggNOG" id="COG2508">
    <property type="taxonomic scope" value="Bacteria"/>
</dbReference>
<reference evidence="2 3" key="1">
    <citation type="submission" date="2014-07" db="EMBL/GenBank/DDBJ databases">
        <title>Genome Sequence of Rhodococcus opacus Strain R7, a Biodegrader of Mono- and Polycyclic Aromatic Hydrocarbons.</title>
        <authorList>
            <person name="Di Gennaro P."/>
            <person name="Zampolli J."/>
            <person name="Presti I."/>
            <person name="Cappelletti M."/>
            <person name="D'Ursi P."/>
            <person name="Orro A."/>
            <person name="Mezzelani A."/>
            <person name="Milanesi L."/>
        </authorList>
    </citation>
    <scope>NUCLEOTIDE SEQUENCE [LARGE SCALE GENOMIC DNA]</scope>
    <source>
        <strain evidence="2 3">R7</strain>
    </source>
</reference>
<dbReference type="Proteomes" id="UP000028488">
    <property type="component" value="Chromosome"/>
</dbReference>